<keyword evidence="3" id="KW-1185">Reference proteome</keyword>
<name>A0A319E711_ASPSB</name>
<dbReference type="PANTHER" id="PTHR35186">
    <property type="entry name" value="ANK_REP_REGION DOMAIN-CONTAINING PROTEIN"/>
    <property type="match status" value="1"/>
</dbReference>
<sequence length="388" mass="43535">MDPVSLILGITPLVIEAIKTYRVLHAKFKAYRQYSKILRRLHTQLETQSCLFLNECRLLLRLVVGDEVRIKAMLADERHEGWDAESLDHQWRQHLDQNYDTCTNIIVSDGQHPAHRYLKGFLSPPQLQPVIPTQEQGNKAFKGKSPGPDNTSPMHRPIKARKLRFSDDHSSASDRPGPNSHPDSVNLLLSQDVCSDLSRGASACHSNRQPTCVGYLETATKDYRHVFFSSIISPYSDLQGDLSKVSDLLERTLNSTIGIVDQPKLARAMASSYDMMEVESTDRHEMSFNLNVQLLHGIRSLPLYSLGVALLQIGRWRRLDAQDVVSVRKLADGSSRPGARYKRLTQKCLGCDFGLGVNLTEPLLQHAVQDTIIGELTDMIASLDISVE</sequence>
<reference evidence="2 3" key="1">
    <citation type="submission" date="2018-02" db="EMBL/GenBank/DDBJ databases">
        <title>The genomes of Aspergillus section Nigri reveals drivers in fungal speciation.</title>
        <authorList>
            <consortium name="DOE Joint Genome Institute"/>
            <person name="Vesth T.C."/>
            <person name="Nybo J."/>
            <person name="Theobald S."/>
            <person name="Brandl J."/>
            <person name="Frisvad J.C."/>
            <person name="Nielsen K.F."/>
            <person name="Lyhne E.K."/>
            <person name="Kogle M.E."/>
            <person name="Kuo A."/>
            <person name="Riley R."/>
            <person name="Clum A."/>
            <person name="Nolan M."/>
            <person name="Lipzen A."/>
            <person name="Salamov A."/>
            <person name="Henrissat B."/>
            <person name="Wiebenga A."/>
            <person name="De vries R.P."/>
            <person name="Grigoriev I.V."/>
            <person name="Mortensen U.H."/>
            <person name="Andersen M.R."/>
            <person name="Baker S.E."/>
        </authorList>
    </citation>
    <scope>NUCLEOTIDE SEQUENCE [LARGE SCALE GENOMIC DNA]</scope>
    <source>
        <strain evidence="2 3">CBS 121057</strain>
    </source>
</reference>
<evidence type="ECO:0000256" key="1">
    <source>
        <dbReference type="SAM" id="MobiDB-lite"/>
    </source>
</evidence>
<dbReference type="STRING" id="1448318.A0A319E711"/>
<dbReference type="Proteomes" id="UP000248423">
    <property type="component" value="Unassembled WGS sequence"/>
</dbReference>
<organism evidence="2 3">
    <name type="scientific">Aspergillus sclerotiicarbonarius (strain CBS 121057 / IBT 28362)</name>
    <dbReference type="NCBI Taxonomy" id="1448318"/>
    <lineage>
        <taxon>Eukaryota</taxon>
        <taxon>Fungi</taxon>
        <taxon>Dikarya</taxon>
        <taxon>Ascomycota</taxon>
        <taxon>Pezizomycotina</taxon>
        <taxon>Eurotiomycetes</taxon>
        <taxon>Eurotiomycetidae</taxon>
        <taxon>Eurotiales</taxon>
        <taxon>Aspergillaceae</taxon>
        <taxon>Aspergillus</taxon>
        <taxon>Aspergillus subgen. Circumdati</taxon>
    </lineage>
</organism>
<dbReference type="OrthoDB" id="20872at2759"/>
<dbReference type="AlphaFoldDB" id="A0A319E711"/>
<proteinExistence type="predicted"/>
<evidence type="ECO:0000313" key="2">
    <source>
        <dbReference type="EMBL" id="PYI05902.1"/>
    </source>
</evidence>
<gene>
    <name evidence="2" type="ORF">BO78DRAFT_446785</name>
</gene>
<accession>A0A319E711</accession>
<dbReference type="PANTHER" id="PTHR35186:SF4">
    <property type="entry name" value="PRION-INHIBITION AND PROPAGATION HELO DOMAIN-CONTAINING PROTEIN"/>
    <property type="match status" value="1"/>
</dbReference>
<dbReference type="EMBL" id="KZ826354">
    <property type="protein sequence ID" value="PYI05902.1"/>
    <property type="molecule type" value="Genomic_DNA"/>
</dbReference>
<dbReference type="VEuPathDB" id="FungiDB:BO78DRAFT_446785"/>
<protein>
    <submittedName>
        <fullName evidence="2">Uncharacterized protein</fullName>
    </submittedName>
</protein>
<evidence type="ECO:0000313" key="3">
    <source>
        <dbReference type="Proteomes" id="UP000248423"/>
    </source>
</evidence>
<feature type="region of interest" description="Disordered" evidence="1">
    <location>
        <begin position="165"/>
        <end position="186"/>
    </location>
</feature>